<evidence type="ECO:0008006" key="3">
    <source>
        <dbReference type="Google" id="ProtNLM"/>
    </source>
</evidence>
<accession>A0A495B397</accession>
<protein>
    <recommendedName>
        <fullName evidence="3">Secretion system X translation initiation factor</fullName>
    </recommendedName>
</protein>
<comment type="caution">
    <text evidence="1">The sequence shown here is derived from an EMBL/GenBank/DDBJ whole genome shotgun (WGS) entry which is preliminary data.</text>
</comment>
<dbReference type="Proteomes" id="UP000279384">
    <property type="component" value="Unassembled WGS sequence"/>
</dbReference>
<evidence type="ECO:0000313" key="1">
    <source>
        <dbReference type="EMBL" id="RKQ55432.1"/>
    </source>
</evidence>
<evidence type="ECO:0000313" key="2">
    <source>
        <dbReference type="Proteomes" id="UP000279384"/>
    </source>
</evidence>
<sequence>MLAQRQRWLLLGGALLLTLLLAAGIGQPESETGAVVVEPVAARPRGSRVAAAPPAELQVGSLASLPRDLGAGRVKDLFPVQSWYVPPPPPKPAPPKPPPLPFTYLGKAVDDGQVTVFVAQGERNLVVKAGDVIDGVYRADSILPPVMTFTYLPLQMQQTLEIGVAN</sequence>
<gene>
    <name evidence="1" type="ORF">C8E02_2810</name>
</gene>
<reference evidence="1 2" key="1">
    <citation type="submission" date="2018-10" db="EMBL/GenBank/DDBJ databases">
        <title>Genomic Encyclopedia of Type Strains, Phase IV (KMG-IV): sequencing the most valuable type-strain genomes for metagenomic binning, comparative biology and taxonomic classification.</title>
        <authorList>
            <person name="Goeker M."/>
        </authorList>
    </citation>
    <scope>NUCLEOTIDE SEQUENCE [LARGE SCALE GENOMIC DNA]</scope>
    <source>
        <strain evidence="1 2">DSM 3303</strain>
    </source>
</reference>
<organism evidence="1 2">
    <name type="scientific">Vogesella indigofera</name>
    <name type="common">Pseudomonas indigofera</name>
    <dbReference type="NCBI Taxonomy" id="45465"/>
    <lineage>
        <taxon>Bacteria</taxon>
        <taxon>Pseudomonadati</taxon>
        <taxon>Pseudomonadota</taxon>
        <taxon>Betaproteobacteria</taxon>
        <taxon>Neisseriales</taxon>
        <taxon>Chromobacteriaceae</taxon>
        <taxon>Vogesella</taxon>
    </lineage>
</organism>
<dbReference type="RefSeq" id="WP_245961157.1">
    <property type="nucleotide sequence ID" value="NZ_RBID01000017.1"/>
</dbReference>
<dbReference type="EMBL" id="RBID01000017">
    <property type="protein sequence ID" value="RKQ55432.1"/>
    <property type="molecule type" value="Genomic_DNA"/>
</dbReference>
<proteinExistence type="predicted"/>
<name>A0A495B397_VOGIN</name>
<dbReference type="AlphaFoldDB" id="A0A495B397"/>